<protein>
    <submittedName>
        <fullName evidence="1">Carboxypeptidase-like regulatory domain-containing protein</fullName>
    </submittedName>
</protein>
<dbReference type="Proteomes" id="UP000777784">
    <property type="component" value="Unassembled WGS sequence"/>
</dbReference>
<dbReference type="AlphaFoldDB" id="A0A948W5P5"/>
<organism evidence="1 2">
    <name type="scientific">Eiseniibacteriota bacterium</name>
    <dbReference type="NCBI Taxonomy" id="2212470"/>
    <lineage>
        <taxon>Bacteria</taxon>
        <taxon>Candidatus Eiseniibacteriota</taxon>
    </lineage>
</organism>
<keyword evidence="1" id="KW-0378">Hydrolase</keyword>
<accession>A0A948W5P5</accession>
<evidence type="ECO:0000313" key="1">
    <source>
        <dbReference type="EMBL" id="MBU2689801.1"/>
    </source>
</evidence>
<comment type="caution">
    <text evidence="1">The sequence shown here is derived from an EMBL/GenBank/DDBJ whole genome shotgun (WGS) entry which is preliminary data.</text>
</comment>
<dbReference type="GO" id="GO:0004180">
    <property type="term" value="F:carboxypeptidase activity"/>
    <property type="evidence" value="ECO:0007669"/>
    <property type="project" value="UniProtKB-KW"/>
</dbReference>
<proteinExistence type="predicted"/>
<reference evidence="1" key="1">
    <citation type="submission" date="2021-05" db="EMBL/GenBank/DDBJ databases">
        <title>Energy efficiency and biological interactions define the core microbiome of deep oligotrophic groundwater.</title>
        <authorList>
            <person name="Mehrshad M."/>
            <person name="Lopez-Fernandez M."/>
            <person name="Bell E."/>
            <person name="Bernier-Latmani R."/>
            <person name="Bertilsson S."/>
            <person name="Dopson M."/>
        </authorList>
    </citation>
    <scope>NUCLEOTIDE SEQUENCE</scope>
    <source>
        <strain evidence="1">Modern_marine.mb.64</strain>
    </source>
</reference>
<name>A0A948W5P5_UNCEI</name>
<dbReference type="EMBL" id="JAHJDP010000018">
    <property type="protein sequence ID" value="MBU2689801.1"/>
    <property type="molecule type" value="Genomic_DNA"/>
</dbReference>
<sequence>MAPPTRGACFLCPILIVAAITALSLGLWGISDTPYAQTEAAKMVNAVLEGEVTDVGGFGISGVTIKLFRDSFFVSEITSDTEGHYRLPFSYNANLDKSIVVWFLPQEPDLVPEIIVLRESYQSKELKLLSPCLPRLTLSENIVYDIELLDEKAKLKTLSESECFKGKEKS</sequence>
<keyword evidence="1" id="KW-0645">Protease</keyword>
<gene>
    <name evidence="1" type="ORF">KJ970_02660</name>
</gene>
<keyword evidence="1" id="KW-0121">Carboxypeptidase</keyword>
<evidence type="ECO:0000313" key="2">
    <source>
        <dbReference type="Proteomes" id="UP000777784"/>
    </source>
</evidence>